<dbReference type="InterPro" id="IPR007140">
    <property type="entry name" value="DUF350"/>
</dbReference>
<keyword evidence="5 7" id="KW-1133">Transmembrane helix</keyword>
<name>A0A255XK65_9PROT</name>
<comment type="subcellular location">
    <subcellularLocation>
        <location evidence="1">Cell membrane</location>
        <topology evidence="1">Multi-pass membrane protein</topology>
    </subcellularLocation>
</comment>
<keyword evidence="4 7" id="KW-0812">Transmembrane</keyword>
<sequence length="137" mass="13714">MTDILAGLAAGLPLLFVHFVVTVVLLLIGIGLHMVLTPMKEKELIAAGNSAAAVSLAAATIGLALPLAATLATAQGVVDVLIWGGVGTLVQVIIFGVARFIAPTLPGRIERGDMAAAITLAGWQVSIGLLNAAALAG</sequence>
<keyword evidence="3" id="KW-1003">Cell membrane</keyword>
<dbReference type="GO" id="GO:0005886">
    <property type="term" value="C:plasma membrane"/>
    <property type="evidence" value="ECO:0007669"/>
    <property type="project" value="UniProtKB-SubCell"/>
</dbReference>
<evidence type="ECO:0000256" key="1">
    <source>
        <dbReference type="ARBA" id="ARBA00004651"/>
    </source>
</evidence>
<dbReference type="Proteomes" id="UP000216361">
    <property type="component" value="Unassembled WGS sequence"/>
</dbReference>
<reference evidence="8 9" key="1">
    <citation type="submission" date="2017-07" db="EMBL/GenBank/DDBJ databases">
        <title>Elstera cyanobacteriorum sp. nov., a novel bacterium isolated from cyanobacterial aggregates in a eutrophic lake.</title>
        <authorList>
            <person name="Cai H."/>
        </authorList>
    </citation>
    <scope>NUCLEOTIDE SEQUENCE [LARGE SCALE GENOMIC DNA]</scope>
    <source>
        <strain evidence="8 9">TH019</strain>
    </source>
</reference>
<comment type="caution">
    <text evidence="8">The sequence shown here is derived from an EMBL/GenBank/DDBJ whole genome shotgun (WGS) entry which is preliminary data.</text>
</comment>
<proteinExistence type="inferred from homology"/>
<evidence type="ECO:0000256" key="4">
    <source>
        <dbReference type="ARBA" id="ARBA00022692"/>
    </source>
</evidence>
<dbReference type="Pfam" id="PF03994">
    <property type="entry name" value="DUF350"/>
    <property type="match status" value="1"/>
</dbReference>
<evidence type="ECO:0000256" key="5">
    <source>
        <dbReference type="ARBA" id="ARBA00022989"/>
    </source>
</evidence>
<feature type="transmembrane region" description="Helical" evidence="7">
    <location>
        <begin position="12"/>
        <end position="32"/>
    </location>
</feature>
<accession>A0A255XK65</accession>
<feature type="transmembrane region" description="Helical" evidence="7">
    <location>
        <begin position="114"/>
        <end position="136"/>
    </location>
</feature>
<dbReference type="RefSeq" id="WP_094409883.1">
    <property type="nucleotide sequence ID" value="NZ_BMJZ01000005.1"/>
</dbReference>
<evidence type="ECO:0000256" key="3">
    <source>
        <dbReference type="ARBA" id="ARBA00022475"/>
    </source>
</evidence>
<dbReference type="OrthoDB" id="5395971at2"/>
<evidence type="ECO:0000313" key="9">
    <source>
        <dbReference type="Proteomes" id="UP000216361"/>
    </source>
</evidence>
<keyword evidence="9" id="KW-1185">Reference proteome</keyword>
<keyword evidence="6 7" id="KW-0472">Membrane</keyword>
<feature type="transmembrane region" description="Helical" evidence="7">
    <location>
        <begin position="44"/>
        <end position="68"/>
    </location>
</feature>
<evidence type="ECO:0000256" key="6">
    <source>
        <dbReference type="ARBA" id="ARBA00023136"/>
    </source>
</evidence>
<gene>
    <name evidence="8" type="ORF">CHR90_15015</name>
</gene>
<feature type="transmembrane region" description="Helical" evidence="7">
    <location>
        <begin position="80"/>
        <end position="102"/>
    </location>
</feature>
<evidence type="ECO:0000256" key="2">
    <source>
        <dbReference type="ARBA" id="ARBA00005779"/>
    </source>
</evidence>
<dbReference type="PANTHER" id="PTHR40043:SF1">
    <property type="entry name" value="UPF0719 INNER MEMBRANE PROTEIN YJFL"/>
    <property type="match status" value="1"/>
</dbReference>
<comment type="similarity">
    <text evidence="2">Belongs to the UPF0719 family.</text>
</comment>
<dbReference type="AlphaFoldDB" id="A0A255XK65"/>
<evidence type="ECO:0000313" key="8">
    <source>
        <dbReference type="EMBL" id="OYQ17281.1"/>
    </source>
</evidence>
<dbReference type="EMBL" id="NOXS01000034">
    <property type="protein sequence ID" value="OYQ17281.1"/>
    <property type="molecule type" value="Genomic_DNA"/>
</dbReference>
<organism evidence="8 9">
    <name type="scientific">Elstera cyanobacteriorum</name>
    <dbReference type="NCBI Taxonomy" id="2022747"/>
    <lineage>
        <taxon>Bacteria</taxon>
        <taxon>Pseudomonadati</taxon>
        <taxon>Pseudomonadota</taxon>
        <taxon>Alphaproteobacteria</taxon>
        <taxon>Rhodospirillales</taxon>
        <taxon>Rhodospirillaceae</taxon>
        <taxon>Elstera</taxon>
    </lineage>
</organism>
<evidence type="ECO:0000256" key="7">
    <source>
        <dbReference type="SAM" id="Phobius"/>
    </source>
</evidence>
<evidence type="ECO:0008006" key="10">
    <source>
        <dbReference type="Google" id="ProtNLM"/>
    </source>
</evidence>
<dbReference type="PANTHER" id="PTHR40043">
    <property type="entry name" value="UPF0719 INNER MEMBRANE PROTEIN YJFL"/>
    <property type="match status" value="1"/>
</dbReference>
<protein>
    <recommendedName>
        <fullName evidence="10">DUF350 domain-containing protein</fullName>
    </recommendedName>
</protein>